<dbReference type="InterPro" id="IPR050398">
    <property type="entry name" value="HssS/ArlS-like"/>
</dbReference>
<sequence length="493" mass="56495">MYKKFKLDRLIVGQTFLLLAISLGILFYFSHKVLLKEAMRDAELTLEATAQTIDNILMSVEQSTGNIYYDVLEHMDDPDRMYVYCRELVESNPNIVGCAIAFKPGYYPGKDLFMAYVHRRAFTNDIKSDLVTTNSFTERPYTEQFWFTAPMNDGWFGWTDPLKGDDTENEPLVNFCLPLNDKSGERVGVIAVDVSISKLSKILSAVKPSERGYSLLLAKSGSLIVHPDMDMLKSESILTKMVEGADHTYHDAIEAMLSGQSGMKKFNMNGESWSVFYKPFKRVEWEGRSDWQLDWSVGVVYPDSDIHRAHNQQLFLVVGIAVVGLLVFFLSCSWFIRRELKPLRLLTKTAQSISDGNYDDPLPAVSREDEIGQLQNRFRMMQKELEKQTAEFESQEQQLQAQSEQLRASYDRIEESDKMKTSFLHYITNQMALPAETIDRSVTTLCNNYQDLSKDEIDNQVDSIERKSEALVELLNHMAHFTDNETGKEDSHD</sequence>
<reference evidence="14 15" key="1">
    <citation type="submission" date="2016-10" db="EMBL/GenBank/DDBJ databases">
        <authorList>
            <person name="de Groot N.N."/>
        </authorList>
    </citation>
    <scope>NUCLEOTIDE SEQUENCE [LARGE SCALE GENOMIC DNA]</scope>
    <source>
        <strain evidence="14 15">D31d</strain>
    </source>
</reference>
<evidence type="ECO:0000313" key="15">
    <source>
        <dbReference type="Proteomes" id="UP000182257"/>
    </source>
</evidence>
<keyword evidence="6" id="KW-0808">Transferase</keyword>
<name>A0A1H3ZRV4_XYLRU</name>
<evidence type="ECO:0000259" key="13">
    <source>
        <dbReference type="PROSITE" id="PS50885"/>
    </source>
</evidence>
<comment type="catalytic activity">
    <reaction evidence="1">
        <text>ATP + protein L-histidine = ADP + protein N-phospho-L-histidine.</text>
        <dbReference type="EC" id="2.7.13.3"/>
    </reaction>
</comment>
<dbReference type="CDD" id="cd12912">
    <property type="entry name" value="PDC2_MCP_like"/>
    <property type="match status" value="1"/>
</dbReference>
<evidence type="ECO:0000256" key="11">
    <source>
        <dbReference type="SAM" id="Coils"/>
    </source>
</evidence>
<protein>
    <recommendedName>
        <fullName evidence="3">histidine kinase</fullName>
        <ecNumber evidence="3">2.7.13.3</ecNumber>
    </recommendedName>
</protein>
<gene>
    <name evidence="14" type="ORF">SAMN05216462_0899</name>
</gene>
<dbReference type="PROSITE" id="PS50885">
    <property type="entry name" value="HAMP"/>
    <property type="match status" value="1"/>
</dbReference>
<dbReference type="SMART" id="SM00304">
    <property type="entry name" value="HAMP"/>
    <property type="match status" value="1"/>
</dbReference>
<dbReference type="RefSeq" id="WP_074760439.1">
    <property type="nucleotide sequence ID" value="NZ_FNRF01000002.1"/>
</dbReference>
<evidence type="ECO:0000256" key="10">
    <source>
        <dbReference type="ARBA" id="ARBA00023136"/>
    </source>
</evidence>
<dbReference type="Pfam" id="PF00672">
    <property type="entry name" value="HAMP"/>
    <property type="match status" value="1"/>
</dbReference>
<evidence type="ECO:0000256" key="12">
    <source>
        <dbReference type="SAM" id="Phobius"/>
    </source>
</evidence>
<accession>A0A1H3ZRV4</accession>
<dbReference type="SUPFAM" id="SSF158472">
    <property type="entry name" value="HAMP domain-like"/>
    <property type="match status" value="1"/>
</dbReference>
<dbReference type="InterPro" id="IPR003660">
    <property type="entry name" value="HAMP_dom"/>
</dbReference>
<dbReference type="GO" id="GO:0005886">
    <property type="term" value="C:plasma membrane"/>
    <property type="evidence" value="ECO:0007669"/>
    <property type="project" value="UniProtKB-SubCell"/>
</dbReference>
<keyword evidence="5" id="KW-0597">Phosphoprotein</keyword>
<evidence type="ECO:0000256" key="9">
    <source>
        <dbReference type="ARBA" id="ARBA00022989"/>
    </source>
</evidence>
<evidence type="ECO:0000256" key="8">
    <source>
        <dbReference type="ARBA" id="ARBA00022777"/>
    </source>
</evidence>
<dbReference type="Gene3D" id="3.30.450.20">
    <property type="entry name" value="PAS domain"/>
    <property type="match status" value="1"/>
</dbReference>
<evidence type="ECO:0000256" key="7">
    <source>
        <dbReference type="ARBA" id="ARBA00022692"/>
    </source>
</evidence>
<dbReference type="CDD" id="cd06225">
    <property type="entry name" value="HAMP"/>
    <property type="match status" value="1"/>
</dbReference>
<feature type="transmembrane region" description="Helical" evidence="12">
    <location>
        <begin position="314"/>
        <end position="336"/>
    </location>
</feature>
<keyword evidence="7 12" id="KW-0812">Transmembrane</keyword>
<evidence type="ECO:0000256" key="3">
    <source>
        <dbReference type="ARBA" id="ARBA00012438"/>
    </source>
</evidence>
<dbReference type="GO" id="GO:0000155">
    <property type="term" value="F:phosphorelay sensor kinase activity"/>
    <property type="evidence" value="ECO:0007669"/>
    <property type="project" value="TreeGrafter"/>
</dbReference>
<feature type="transmembrane region" description="Helical" evidence="12">
    <location>
        <begin position="12"/>
        <end position="30"/>
    </location>
</feature>
<comment type="subcellular location">
    <subcellularLocation>
        <location evidence="2">Cell membrane</location>
        <topology evidence="2">Multi-pass membrane protein</topology>
    </subcellularLocation>
</comment>
<dbReference type="Proteomes" id="UP000182257">
    <property type="component" value="Unassembled WGS sequence"/>
</dbReference>
<dbReference type="EMBL" id="FNRF01000002">
    <property type="protein sequence ID" value="SEA26429.1"/>
    <property type="molecule type" value="Genomic_DNA"/>
</dbReference>
<dbReference type="EC" id="2.7.13.3" evidence="3"/>
<dbReference type="PANTHER" id="PTHR45528">
    <property type="entry name" value="SENSOR HISTIDINE KINASE CPXA"/>
    <property type="match status" value="1"/>
</dbReference>
<proteinExistence type="predicted"/>
<keyword evidence="10 12" id="KW-0472">Membrane</keyword>
<feature type="coiled-coil region" evidence="11">
    <location>
        <begin position="371"/>
        <end position="416"/>
    </location>
</feature>
<keyword evidence="11" id="KW-0175">Coiled coil</keyword>
<evidence type="ECO:0000256" key="1">
    <source>
        <dbReference type="ARBA" id="ARBA00000085"/>
    </source>
</evidence>
<evidence type="ECO:0000313" key="14">
    <source>
        <dbReference type="EMBL" id="SEA26429.1"/>
    </source>
</evidence>
<dbReference type="Gene3D" id="6.10.340.10">
    <property type="match status" value="1"/>
</dbReference>
<evidence type="ECO:0000256" key="2">
    <source>
        <dbReference type="ARBA" id="ARBA00004651"/>
    </source>
</evidence>
<keyword evidence="9 12" id="KW-1133">Transmembrane helix</keyword>
<evidence type="ECO:0000256" key="6">
    <source>
        <dbReference type="ARBA" id="ARBA00022679"/>
    </source>
</evidence>
<keyword evidence="8" id="KW-0418">Kinase</keyword>
<dbReference type="CDD" id="cd12913">
    <property type="entry name" value="PDC1_MCP_like"/>
    <property type="match status" value="1"/>
</dbReference>
<dbReference type="PANTHER" id="PTHR45528:SF10">
    <property type="entry name" value="METHYL-ACCEPTING CHEMOTAXIS PROTEIN"/>
    <property type="match status" value="1"/>
</dbReference>
<dbReference type="InterPro" id="IPR033479">
    <property type="entry name" value="dCache_1"/>
</dbReference>
<evidence type="ECO:0000256" key="5">
    <source>
        <dbReference type="ARBA" id="ARBA00022553"/>
    </source>
</evidence>
<dbReference type="AlphaFoldDB" id="A0A1H3ZRV4"/>
<dbReference type="OrthoDB" id="1061490at2"/>
<keyword evidence="4" id="KW-1003">Cell membrane</keyword>
<organism evidence="14 15">
    <name type="scientific">Xylanibacter ruminicola</name>
    <name type="common">Prevotella ruminicola</name>
    <dbReference type="NCBI Taxonomy" id="839"/>
    <lineage>
        <taxon>Bacteria</taxon>
        <taxon>Pseudomonadati</taxon>
        <taxon>Bacteroidota</taxon>
        <taxon>Bacteroidia</taxon>
        <taxon>Bacteroidales</taxon>
        <taxon>Prevotellaceae</taxon>
        <taxon>Xylanibacter</taxon>
    </lineage>
</organism>
<dbReference type="Pfam" id="PF02743">
    <property type="entry name" value="dCache_1"/>
    <property type="match status" value="1"/>
</dbReference>
<feature type="domain" description="HAMP" evidence="13">
    <location>
        <begin position="337"/>
        <end position="390"/>
    </location>
</feature>
<evidence type="ECO:0000256" key="4">
    <source>
        <dbReference type="ARBA" id="ARBA00022475"/>
    </source>
</evidence>